<evidence type="ECO:0000313" key="2">
    <source>
        <dbReference type="Proteomes" id="UP000396788"/>
    </source>
</evidence>
<dbReference type="EMBL" id="CABPRY010000006">
    <property type="protein sequence ID" value="VVE16482.1"/>
    <property type="molecule type" value="Genomic_DNA"/>
</dbReference>
<proteinExistence type="predicted"/>
<organism evidence="1 2">
    <name type="scientific">Pandoraea cepalis</name>
    <dbReference type="NCBI Taxonomy" id="2508294"/>
    <lineage>
        <taxon>Bacteria</taxon>
        <taxon>Pseudomonadati</taxon>
        <taxon>Pseudomonadota</taxon>
        <taxon>Betaproteobacteria</taxon>
        <taxon>Burkholderiales</taxon>
        <taxon>Burkholderiaceae</taxon>
        <taxon>Pandoraea</taxon>
    </lineage>
</organism>
<reference evidence="1 2" key="1">
    <citation type="submission" date="2019-08" db="EMBL/GenBank/DDBJ databases">
        <authorList>
            <person name="Peeters C."/>
        </authorList>
    </citation>
    <scope>NUCLEOTIDE SEQUENCE [LARGE SCALE GENOMIC DNA]</scope>
    <source>
        <strain evidence="1 2">LMG 31107</strain>
    </source>
</reference>
<sequence>MTSQTIGLETKILADFRRYLGQTVRVSRIMVEERGYSIYRTLSRPALVKVMPTDRAKILHYSTADRITPEWNVRLVERHEEIPPGASLQVFGTTRQADSESFLGDVELVTMTASLMTKMAMRSARSFVGVYRKVFA</sequence>
<evidence type="ECO:0000313" key="1">
    <source>
        <dbReference type="EMBL" id="VVE16482.1"/>
    </source>
</evidence>
<protein>
    <submittedName>
        <fullName evidence="1">Uncharacterized protein</fullName>
    </submittedName>
</protein>
<name>A0A5E4VVM1_9BURK</name>
<dbReference type="Proteomes" id="UP000396788">
    <property type="component" value="Unassembled WGS sequence"/>
</dbReference>
<dbReference type="AlphaFoldDB" id="A0A5E4VVM1"/>
<accession>A0A5E4VVM1</accession>
<gene>
    <name evidence="1" type="ORF">PCE31107_02921</name>
</gene>
<dbReference type="RefSeq" id="WP_150609310.1">
    <property type="nucleotide sequence ID" value="NZ_CABPRY010000006.1"/>
</dbReference>